<dbReference type="InterPro" id="IPR046036">
    <property type="entry name" value="DUF5994"/>
</dbReference>
<protein>
    <submittedName>
        <fullName evidence="1">Uncharacterized protein</fullName>
    </submittedName>
</protein>
<proteinExistence type="predicted"/>
<reference evidence="1" key="1">
    <citation type="submission" date="2020-02" db="EMBL/GenBank/DDBJ databases">
        <authorList>
            <person name="Meier V. D."/>
        </authorList>
    </citation>
    <scope>NUCLEOTIDE SEQUENCE</scope>
    <source>
        <strain evidence="1">AVDCRST_MAG32</strain>
    </source>
</reference>
<dbReference type="AlphaFoldDB" id="A0A6J4NDM8"/>
<dbReference type="EMBL" id="CADCUM010000079">
    <property type="protein sequence ID" value="CAA9384929.1"/>
    <property type="molecule type" value="Genomic_DNA"/>
</dbReference>
<organism evidence="1">
    <name type="scientific">uncultured Nocardioides sp</name>
    <dbReference type="NCBI Taxonomy" id="198441"/>
    <lineage>
        <taxon>Bacteria</taxon>
        <taxon>Bacillati</taxon>
        <taxon>Actinomycetota</taxon>
        <taxon>Actinomycetes</taxon>
        <taxon>Propionibacteriales</taxon>
        <taxon>Nocardioidaceae</taxon>
        <taxon>Nocardioides</taxon>
        <taxon>environmental samples</taxon>
    </lineage>
</organism>
<gene>
    <name evidence="1" type="ORF">AVDCRST_MAG32-1916</name>
</gene>
<sequence>MTAPKLPRSGPREPFHDPGVLRLCMAHPRVDRGLDGAWWPRSRDLPGELADLVDHFPADRCGRIIRVLVSPADWNARPRHVLVGGGYVKVGFLSQDDDSHLIHLTTSHRTLLSVLVVPSEFTRDQGDAALEEATKHRDTRSASRLIERVRTDRSTAAWRASRERRISWWRPDLVASEFSSPT</sequence>
<accession>A0A6J4NDM8</accession>
<name>A0A6J4NDM8_9ACTN</name>
<dbReference type="Pfam" id="PF19457">
    <property type="entry name" value="DUF5994"/>
    <property type="match status" value="1"/>
</dbReference>
<evidence type="ECO:0000313" key="1">
    <source>
        <dbReference type="EMBL" id="CAA9384929.1"/>
    </source>
</evidence>